<comment type="caution">
    <text evidence="3">The sequence shown here is derived from an EMBL/GenBank/DDBJ whole genome shotgun (WGS) entry which is preliminary data.</text>
</comment>
<dbReference type="InterPro" id="IPR016032">
    <property type="entry name" value="Sig_transdc_resp-reg_C-effctor"/>
</dbReference>
<evidence type="ECO:0000313" key="4">
    <source>
        <dbReference type="Proteomes" id="UP000318413"/>
    </source>
</evidence>
<proteinExistence type="predicted"/>
<dbReference type="GO" id="GO:0003677">
    <property type="term" value="F:DNA binding"/>
    <property type="evidence" value="ECO:0007669"/>
    <property type="project" value="InterPro"/>
</dbReference>
<feature type="transmembrane region" description="Helical" evidence="1">
    <location>
        <begin position="237"/>
        <end position="261"/>
    </location>
</feature>
<evidence type="ECO:0000259" key="2">
    <source>
        <dbReference type="PROSITE" id="PS50043"/>
    </source>
</evidence>
<dbReference type="Proteomes" id="UP000318413">
    <property type="component" value="Unassembled WGS sequence"/>
</dbReference>
<dbReference type="SMART" id="SM00421">
    <property type="entry name" value="HTH_LUXR"/>
    <property type="match status" value="1"/>
</dbReference>
<evidence type="ECO:0000313" key="3">
    <source>
        <dbReference type="EMBL" id="TPG12058.1"/>
    </source>
</evidence>
<reference evidence="3 4" key="1">
    <citation type="journal article" date="2019" name="Environ. Microbiol.">
        <title>Species interactions and distinct microbial communities in high Arctic permafrost affected cryosols are associated with the CH4 and CO2 gas fluxes.</title>
        <authorList>
            <person name="Altshuler I."/>
            <person name="Hamel J."/>
            <person name="Turney S."/>
            <person name="Magnuson E."/>
            <person name="Levesque R."/>
            <person name="Greer C."/>
            <person name="Whyte L.G."/>
        </authorList>
    </citation>
    <scope>NUCLEOTIDE SEQUENCE [LARGE SCALE GENOMIC DNA]</scope>
    <source>
        <strain evidence="3 4">S5.1</strain>
    </source>
</reference>
<sequence>MPPTVRVERVFSVSWPIAVINIPSIARLRRSGRRERPARARRQALESANVLLALASGAERGKHGLVRYSRRIRVSCDPCRLLCRLRHRKPGTVSDQTRFDRLTKRHRECLTGVRALQGSKEIADYLGIEKSTVDSYLTEAVRVLGAKNRRHAALLLAEHDEATGIDAPDDAPHKMGADSARLVPPTDSLPSDVSLGEQVVGQSDYREQALRHRFSSIGLPYRRKGQADNDLSVGDRLIWIQAIAVGSAIGFGMLAMGLQVITTLVETVTHHLS</sequence>
<dbReference type="AlphaFoldDB" id="A0A502CGF1"/>
<keyword evidence="1" id="KW-0472">Membrane</keyword>
<dbReference type="Pfam" id="PF00196">
    <property type="entry name" value="GerE"/>
    <property type="match status" value="1"/>
</dbReference>
<organism evidence="3 4">
    <name type="scientific">Sphingomonas oligophenolica</name>
    <dbReference type="NCBI Taxonomy" id="301154"/>
    <lineage>
        <taxon>Bacteria</taxon>
        <taxon>Pseudomonadati</taxon>
        <taxon>Pseudomonadota</taxon>
        <taxon>Alphaproteobacteria</taxon>
        <taxon>Sphingomonadales</taxon>
        <taxon>Sphingomonadaceae</taxon>
        <taxon>Sphingomonas</taxon>
    </lineage>
</organism>
<keyword evidence="4" id="KW-1185">Reference proteome</keyword>
<feature type="domain" description="HTH luxR-type" evidence="2">
    <location>
        <begin position="95"/>
        <end position="160"/>
    </location>
</feature>
<dbReference type="EMBL" id="RCZK01000008">
    <property type="protein sequence ID" value="TPG12058.1"/>
    <property type="molecule type" value="Genomic_DNA"/>
</dbReference>
<dbReference type="PROSITE" id="PS50043">
    <property type="entry name" value="HTH_LUXR_2"/>
    <property type="match status" value="1"/>
</dbReference>
<dbReference type="InterPro" id="IPR000792">
    <property type="entry name" value="Tscrpt_reg_LuxR_C"/>
</dbReference>
<protein>
    <submittedName>
        <fullName evidence="3">LuxR family transcriptional regulator</fullName>
    </submittedName>
</protein>
<accession>A0A502CGF1</accession>
<dbReference type="InterPro" id="IPR036388">
    <property type="entry name" value="WH-like_DNA-bd_sf"/>
</dbReference>
<dbReference type="OrthoDB" id="7466685at2"/>
<gene>
    <name evidence="3" type="ORF">EAH84_10895</name>
</gene>
<dbReference type="GO" id="GO:0006355">
    <property type="term" value="P:regulation of DNA-templated transcription"/>
    <property type="evidence" value="ECO:0007669"/>
    <property type="project" value="InterPro"/>
</dbReference>
<dbReference type="Gene3D" id="1.10.10.10">
    <property type="entry name" value="Winged helix-like DNA-binding domain superfamily/Winged helix DNA-binding domain"/>
    <property type="match status" value="1"/>
</dbReference>
<keyword evidence="1" id="KW-1133">Transmembrane helix</keyword>
<dbReference type="SUPFAM" id="SSF46894">
    <property type="entry name" value="C-terminal effector domain of the bipartite response regulators"/>
    <property type="match status" value="1"/>
</dbReference>
<evidence type="ECO:0000256" key="1">
    <source>
        <dbReference type="SAM" id="Phobius"/>
    </source>
</evidence>
<name>A0A502CGF1_9SPHN</name>
<keyword evidence="1" id="KW-0812">Transmembrane</keyword>